<dbReference type="KEGG" id="sfer:NCTC12278_00060"/>
<sequence>MTIEKPYTCITGASSGIGYQAAKAFADRGNHLILIARRKDRLEQLKQEILATHPNLDILIFSVDLSESANCYHLYNQLKPYFICTWINNAGFGHYGSVAEQDLEKMEQMIHVNVEALTILSTLYVRDYQEKEGCQLINVSSRGGYMLVPRGVHYCASKFYVSAFTEGLALELQASQSPLQAKTLAPAATKTEFGKVATDSENFDYDQFYPRYHSVQDMADFLLELYDSNQTLGLVDVDSFEFKLSGPLFKH</sequence>
<accession>A0A2X3VUN0</accession>
<reference evidence="3 4" key="1">
    <citation type="submission" date="2018-06" db="EMBL/GenBank/DDBJ databases">
        <authorList>
            <consortium name="Pathogen Informatics"/>
            <person name="Doyle S."/>
        </authorList>
    </citation>
    <scope>NUCLEOTIDE SEQUENCE [LARGE SCALE GENOMIC DNA]</scope>
    <source>
        <strain evidence="3 4">NCTC12278</strain>
    </source>
</reference>
<dbReference type="InterPro" id="IPR002347">
    <property type="entry name" value="SDR_fam"/>
</dbReference>
<evidence type="ECO:0000256" key="2">
    <source>
        <dbReference type="ARBA" id="ARBA00023002"/>
    </source>
</evidence>
<protein>
    <submittedName>
        <fullName evidence="3">Short chain dehydrogenase</fullName>
        <ecNumber evidence="3">1.2.1.-</ecNumber>
    </submittedName>
</protein>
<dbReference type="RefSeq" id="WP_018031146.1">
    <property type="nucleotide sequence ID" value="NZ_LS483343.1"/>
</dbReference>
<dbReference type="Gene3D" id="3.40.50.720">
    <property type="entry name" value="NAD(P)-binding Rossmann-like Domain"/>
    <property type="match status" value="1"/>
</dbReference>
<evidence type="ECO:0000256" key="1">
    <source>
        <dbReference type="ARBA" id="ARBA00006484"/>
    </source>
</evidence>
<proteinExistence type="inferred from homology"/>
<dbReference type="PRINTS" id="PR00081">
    <property type="entry name" value="GDHRDH"/>
</dbReference>
<name>A0A2X3VUN0_9STRE</name>
<dbReference type="InterPro" id="IPR020904">
    <property type="entry name" value="Sc_DH/Rdtase_CS"/>
</dbReference>
<evidence type="ECO:0000313" key="3">
    <source>
        <dbReference type="EMBL" id="SQF38969.1"/>
    </source>
</evidence>
<dbReference type="EC" id="1.2.1.-" evidence="3"/>
<dbReference type="GO" id="GO:0016491">
    <property type="term" value="F:oxidoreductase activity"/>
    <property type="evidence" value="ECO:0007669"/>
    <property type="project" value="UniProtKB-KW"/>
</dbReference>
<dbReference type="PANTHER" id="PTHR42901">
    <property type="entry name" value="ALCOHOL DEHYDROGENASE"/>
    <property type="match status" value="1"/>
</dbReference>
<dbReference type="AlphaFoldDB" id="A0A2X3VUN0"/>
<dbReference type="PANTHER" id="PTHR42901:SF1">
    <property type="entry name" value="ALCOHOL DEHYDROGENASE"/>
    <property type="match status" value="1"/>
</dbReference>
<dbReference type="PROSITE" id="PS00061">
    <property type="entry name" value="ADH_SHORT"/>
    <property type="match status" value="1"/>
</dbReference>
<dbReference type="OrthoDB" id="9775296at2"/>
<dbReference type="InterPro" id="IPR036291">
    <property type="entry name" value="NAD(P)-bd_dom_sf"/>
</dbReference>
<organism evidence="3 4">
    <name type="scientific">Streptococcus ferus</name>
    <dbReference type="NCBI Taxonomy" id="1345"/>
    <lineage>
        <taxon>Bacteria</taxon>
        <taxon>Bacillati</taxon>
        <taxon>Bacillota</taxon>
        <taxon>Bacilli</taxon>
        <taxon>Lactobacillales</taxon>
        <taxon>Streptococcaceae</taxon>
        <taxon>Streptococcus</taxon>
    </lineage>
</organism>
<evidence type="ECO:0000313" key="4">
    <source>
        <dbReference type="Proteomes" id="UP000249495"/>
    </source>
</evidence>
<dbReference type="Pfam" id="PF00106">
    <property type="entry name" value="adh_short"/>
    <property type="match status" value="1"/>
</dbReference>
<keyword evidence="4" id="KW-1185">Reference proteome</keyword>
<comment type="similarity">
    <text evidence="1">Belongs to the short-chain dehydrogenases/reductases (SDR) family.</text>
</comment>
<dbReference type="SUPFAM" id="SSF51735">
    <property type="entry name" value="NAD(P)-binding Rossmann-fold domains"/>
    <property type="match status" value="1"/>
</dbReference>
<gene>
    <name evidence="3" type="primary">acr1</name>
    <name evidence="3" type="ORF">NCTC12278_00060</name>
</gene>
<dbReference type="Proteomes" id="UP000249495">
    <property type="component" value="Chromosome 1"/>
</dbReference>
<keyword evidence="2 3" id="KW-0560">Oxidoreductase</keyword>
<dbReference type="CDD" id="cd05233">
    <property type="entry name" value="SDR_c"/>
    <property type="match status" value="1"/>
</dbReference>
<dbReference type="STRING" id="1123303.GCA_000372425_01850"/>
<dbReference type="EMBL" id="LS483343">
    <property type="protein sequence ID" value="SQF38969.1"/>
    <property type="molecule type" value="Genomic_DNA"/>
</dbReference>